<gene>
    <name evidence="1" type="ORF">EAH77_20345</name>
</gene>
<sequence>MIVLMDCTVLSDALRALKDDNIHHCDPLGFTCDEMNAFNFFFGKFTPEARRLELPGGTCT</sequence>
<comment type="caution">
    <text evidence="1">The sequence shown here is derived from an EMBL/GenBank/DDBJ whole genome shotgun (WGS) entry which is preliminary data.</text>
</comment>
<accession>A0A502G6S7</accession>
<dbReference type="EMBL" id="RCZD01000013">
    <property type="protein sequence ID" value="TPG57578.1"/>
    <property type="molecule type" value="Genomic_DNA"/>
</dbReference>
<organism evidence="1 2">
    <name type="scientific">Ewingella americana</name>
    <dbReference type="NCBI Taxonomy" id="41202"/>
    <lineage>
        <taxon>Bacteria</taxon>
        <taxon>Pseudomonadati</taxon>
        <taxon>Pseudomonadota</taxon>
        <taxon>Gammaproteobacteria</taxon>
        <taxon>Enterobacterales</taxon>
        <taxon>Yersiniaceae</taxon>
        <taxon>Ewingella</taxon>
    </lineage>
</organism>
<reference evidence="1 2" key="1">
    <citation type="journal article" date="2019" name="Environ. Microbiol.">
        <title>Species interactions and distinct microbial communities in high Arctic permafrost affected cryosols are associated with the CH4 and CO2 gas fluxes.</title>
        <authorList>
            <person name="Altshuler I."/>
            <person name="Hamel J."/>
            <person name="Turney S."/>
            <person name="Magnuson E."/>
            <person name="Levesque R."/>
            <person name="Greer C."/>
            <person name="Whyte L.G."/>
        </authorList>
    </citation>
    <scope>NUCLEOTIDE SEQUENCE [LARGE SCALE GENOMIC DNA]</scope>
    <source>
        <strain evidence="1 2">E4</strain>
    </source>
</reference>
<evidence type="ECO:0000313" key="2">
    <source>
        <dbReference type="Proteomes" id="UP000317663"/>
    </source>
</evidence>
<dbReference type="AlphaFoldDB" id="A0A502G6S7"/>
<dbReference type="Proteomes" id="UP000317663">
    <property type="component" value="Unassembled WGS sequence"/>
</dbReference>
<protein>
    <submittedName>
        <fullName evidence="1">Uncharacterized protein</fullName>
    </submittedName>
</protein>
<name>A0A502G6S7_9GAMM</name>
<keyword evidence="2" id="KW-1185">Reference proteome</keyword>
<evidence type="ECO:0000313" key="1">
    <source>
        <dbReference type="EMBL" id="TPG57578.1"/>
    </source>
</evidence>
<proteinExistence type="predicted"/>